<dbReference type="InterPro" id="IPR001501">
    <property type="entry name" value="Ni-dep_hyd_lsu"/>
</dbReference>
<dbReference type="GO" id="GO:0008901">
    <property type="term" value="F:ferredoxin hydrogenase activity"/>
    <property type="evidence" value="ECO:0007669"/>
    <property type="project" value="InterPro"/>
</dbReference>
<keyword evidence="3 6" id="KW-0533">Nickel</keyword>
<dbReference type="Gene3D" id="1.10.645.10">
    <property type="entry name" value="Cytochrome-c3 Hydrogenase, chain B"/>
    <property type="match status" value="1"/>
</dbReference>
<comment type="similarity">
    <text evidence="2">Belongs to the [NiFe]/[NiFeSe] hydrogenase large subunit family.</text>
</comment>
<comment type="caution">
    <text evidence="7">The sequence shown here is derived from an EMBL/GenBank/DDBJ whole genome shotgun (WGS) entry which is preliminary data.</text>
</comment>
<accession>A0A2M7RRG2</accession>
<dbReference type="PANTHER" id="PTHR43600">
    <property type="entry name" value="COENZYME F420 HYDROGENASE, SUBUNIT ALPHA"/>
    <property type="match status" value="1"/>
</dbReference>
<feature type="binding site" evidence="6">
    <location>
        <position position="417"/>
    </location>
    <ligand>
        <name>Fe cation</name>
        <dbReference type="ChEBI" id="CHEBI:24875"/>
    </ligand>
</feature>
<dbReference type="Proteomes" id="UP000231069">
    <property type="component" value="Unassembled WGS sequence"/>
</dbReference>
<dbReference type="InterPro" id="IPR029014">
    <property type="entry name" value="NiFe-Hase_large"/>
</dbReference>
<dbReference type="PROSITE" id="PS00508">
    <property type="entry name" value="NI_HGENASE_L_2"/>
    <property type="match status" value="1"/>
</dbReference>
<organism evidence="7 8">
    <name type="scientific">Candidatus Gottesmanbacteria bacterium CG_4_10_14_0_8_um_filter_37_24</name>
    <dbReference type="NCBI Taxonomy" id="1974574"/>
    <lineage>
        <taxon>Bacteria</taxon>
        <taxon>Candidatus Gottesmaniibacteriota</taxon>
    </lineage>
</organism>
<protein>
    <recommendedName>
        <fullName evidence="9">Ni/Fe hydrogenase subunit alpha</fullName>
    </recommendedName>
</protein>
<keyword evidence="5" id="KW-0560">Oxidoreductase</keyword>
<sequence length="427" mass="48113">MHTFDLKIDEISKIEGKGSLFVKVKNNRITDFKFSITEFKRFYTQAIKGKDIISIPQLCARICGTCSNAHLLCAIKAAENALGIIPSRQTILLRQLVNYGLNIRDHALHLYVFVLPDIFGIDNVLELDEKNPYEHQILHDVFTVKAAGNLLGKAIGGRSVHAPFLTIGGFIKLPLPSEFDSIIMELEKSRSAVIRLINIFTKCGFKLERDINYIAMIDESYSFLSGEIHSSNGEKFTEENFGQYLDHIVIPYSQASGYKFSGKVHMIGAIARMNLGKNKLNERTKKDTSDALELFPSKNIFHNNLAQAIEILHAIDSSIDILKVLKIEKEKPPLIIRKKGTGIGVIEAPRGTLYYKLDVDENGKVVKGEIVVPTGQNQIGIEKSLYQFFSENLDKNKKFLENEAEKIIRSYDPCMSCASHFLKVQWT</sequence>
<evidence type="ECO:0000256" key="6">
    <source>
        <dbReference type="PIRSR" id="PIRSR601501-1"/>
    </source>
</evidence>
<dbReference type="InterPro" id="IPR018194">
    <property type="entry name" value="Ni-dep_hyd_lsu_Ni_BS"/>
</dbReference>
<evidence type="ECO:0000256" key="4">
    <source>
        <dbReference type="ARBA" id="ARBA00022723"/>
    </source>
</evidence>
<reference evidence="8" key="1">
    <citation type="submission" date="2017-09" db="EMBL/GenBank/DDBJ databases">
        <title>Depth-based differentiation of microbial function through sediment-hosted aquifers and enrichment of novel symbionts in the deep terrestrial subsurface.</title>
        <authorList>
            <person name="Probst A.J."/>
            <person name="Ladd B."/>
            <person name="Jarett J.K."/>
            <person name="Geller-Mcgrath D.E."/>
            <person name="Sieber C.M.K."/>
            <person name="Emerson J.B."/>
            <person name="Anantharaman K."/>
            <person name="Thomas B.C."/>
            <person name="Malmstrom R."/>
            <person name="Stieglmeier M."/>
            <person name="Klingl A."/>
            <person name="Woyke T."/>
            <person name="Ryan C.M."/>
            <person name="Banfield J.F."/>
        </authorList>
    </citation>
    <scope>NUCLEOTIDE SEQUENCE [LARGE SCALE GENOMIC DNA]</scope>
</reference>
<dbReference type="Pfam" id="PF00374">
    <property type="entry name" value="NiFeSe_Hases"/>
    <property type="match status" value="2"/>
</dbReference>
<comment type="cofactor">
    <cofactor evidence="6">
        <name>Fe cation</name>
        <dbReference type="ChEBI" id="CHEBI:24875"/>
    </cofactor>
</comment>
<name>A0A2M7RRG2_9BACT</name>
<proteinExistence type="inferred from homology"/>
<keyword evidence="6" id="KW-0408">Iron</keyword>
<dbReference type="PANTHER" id="PTHR43600:SF2">
    <property type="entry name" value="F420-NON-REDUCING HYDROGENASE VHU SUBUNIT A"/>
    <property type="match status" value="1"/>
</dbReference>
<gene>
    <name evidence="7" type="ORF">COY59_02370</name>
</gene>
<keyword evidence="6" id="KW-0460">Magnesium</keyword>
<feature type="binding site" evidence="6">
    <location>
        <position position="370"/>
    </location>
    <ligand>
        <name>Mg(2+)</name>
        <dbReference type="ChEBI" id="CHEBI:18420"/>
    </ligand>
</feature>
<comment type="cofactor">
    <cofactor evidence="1 6">
        <name>Ni(2+)</name>
        <dbReference type="ChEBI" id="CHEBI:49786"/>
    </cofactor>
</comment>
<evidence type="ECO:0000256" key="2">
    <source>
        <dbReference type="ARBA" id="ARBA00009292"/>
    </source>
</evidence>
<dbReference type="SUPFAM" id="SSF56762">
    <property type="entry name" value="HydB/Nqo4-like"/>
    <property type="match status" value="1"/>
</dbReference>
<feature type="binding site" evidence="6">
    <location>
        <position position="63"/>
    </location>
    <ligand>
        <name>Ni(2+)</name>
        <dbReference type="ChEBI" id="CHEBI:49786"/>
    </ligand>
</feature>
<evidence type="ECO:0000256" key="3">
    <source>
        <dbReference type="ARBA" id="ARBA00022596"/>
    </source>
</evidence>
<feature type="binding site" evidence="6">
    <location>
        <position position="66"/>
    </location>
    <ligand>
        <name>Fe cation</name>
        <dbReference type="ChEBI" id="CHEBI:24875"/>
    </ligand>
</feature>
<feature type="binding site" evidence="6">
    <location>
        <position position="66"/>
    </location>
    <ligand>
        <name>Ni(2+)</name>
        <dbReference type="ChEBI" id="CHEBI:49786"/>
    </ligand>
</feature>
<dbReference type="AlphaFoldDB" id="A0A2M7RRG2"/>
<feature type="binding site" evidence="6">
    <location>
        <position position="414"/>
    </location>
    <ligand>
        <name>Ni(2+)</name>
        <dbReference type="ChEBI" id="CHEBI:49786"/>
    </ligand>
</feature>
<keyword evidence="4 6" id="KW-0479">Metal-binding</keyword>
<feature type="binding site" evidence="6">
    <location>
        <position position="420"/>
    </location>
    <ligand>
        <name>Mg(2+)</name>
        <dbReference type="ChEBI" id="CHEBI:18420"/>
    </ligand>
</feature>
<evidence type="ECO:0000256" key="5">
    <source>
        <dbReference type="ARBA" id="ARBA00023002"/>
    </source>
</evidence>
<dbReference type="GO" id="GO:0016151">
    <property type="term" value="F:nickel cation binding"/>
    <property type="evidence" value="ECO:0007669"/>
    <property type="project" value="InterPro"/>
</dbReference>
<evidence type="ECO:0000256" key="1">
    <source>
        <dbReference type="ARBA" id="ARBA00001967"/>
    </source>
</evidence>
<dbReference type="EMBL" id="PFMK01000042">
    <property type="protein sequence ID" value="PIZ02883.1"/>
    <property type="molecule type" value="Genomic_DNA"/>
</dbReference>
<evidence type="ECO:0000313" key="8">
    <source>
        <dbReference type="Proteomes" id="UP000231069"/>
    </source>
</evidence>
<evidence type="ECO:0000313" key="7">
    <source>
        <dbReference type="EMBL" id="PIZ02883.1"/>
    </source>
</evidence>
<evidence type="ECO:0008006" key="9">
    <source>
        <dbReference type="Google" id="ProtNLM"/>
    </source>
</evidence>